<name>A0ABY3XB10_9GAMM</name>
<gene>
    <name evidence="1" type="ORF">MMG00_04655</name>
</gene>
<dbReference type="InterPro" id="IPR027417">
    <property type="entry name" value="P-loop_NTPase"/>
</dbReference>
<dbReference type="EMBL" id="CP093379">
    <property type="protein sequence ID" value="UNM97143.1"/>
    <property type="molecule type" value="Genomic_DNA"/>
</dbReference>
<dbReference type="PANTHER" id="PTHR37816">
    <property type="entry name" value="YALI0E33011P"/>
    <property type="match status" value="1"/>
</dbReference>
<dbReference type="PANTHER" id="PTHR37816:SF2">
    <property type="entry name" value="DNA TOPOLOGY MODULATION PROTEIN FLAR-RELATED PROTEIN"/>
    <property type="match status" value="1"/>
</dbReference>
<dbReference type="InterPro" id="IPR052922">
    <property type="entry name" value="Cytidylate_Kinase-2"/>
</dbReference>
<accession>A0ABY3XB10</accession>
<sequence length="182" mass="21191">MMTIPSLESLGPRIIILGPSNSGKSTLAQRISHKQNLPIIHLDQLYHYSNTNWEPRPFEEFSALHDLAIHESSWVMEGNYTKTLPARLTQATGFILLDSTTIMSLFRYGYRTWFQKEARLGALSGNQDSIKWKMIHHISIITRKNRKRYLSQYPLITLPKCYLSSRSMLNKAYKIWELEHPL</sequence>
<organism evidence="1 2">
    <name type="scientific">Ignatzschineria rhizosphaerae</name>
    <dbReference type="NCBI Taxonomy" id="2923279"/>
    <lineage>
        <taxon>Bacteria</taxon>
        <taxon>Pseudomonadati</taxon>
        <taxon>Pseudomonadota</taxon>
        <taxon>Gammaproteobacteria</taxon>
        <taxon>Cardiobacteriales</taxon>
        <taxon>Ignatzschineriaceae</taxon>
        <taxon>Ignatzschineria</taxon>
    </lineage>
</organism>
<dbReference type="Gene3D" id="3.40.50.300">
    <property type="entry name" value="P-loop containing nucleotide triphosphate hydrolases"/>
    <property type="match status" value="1"/>
</dbReference>
<protein>
    <submittedName>
        <fullName evidence="1">AAA family ATPase</fullName>
    </submittedName>
</protein>
<evidence type="ECO:0000313" key="1">
    <source>
        <dbReference type="EMBL" id="UNM97143.1"/>
    </source>
</evidence>
<keyword evidence="2" id="KW-1185">Reference proteome</keyword>
<dbReference type="Proteomes" id="UP000829542">
    <property type="component" value="Chromosome"/>
</dbReference>
<evidence type="ECO:0000313" key="2">
    <source>
        <dbReference type="Proteomes" id="UP000829542"/>
    </source>
</evidence>
<dbReference type="SUPFAM" id="SSF52540">
    <property type="entry name" value="P-loop containing nucleoside triphosphate hydrolases"/>
    <property type="match status" value="1"/>
</dbReference>
<reference evidence="1 2" key="1">
    <citation type="submission" date="2022-03" db="EMBL/GenBank/DDBJ databases">
        <title>Ignatzschineria rhizosphaerae HR5S32.</title>
        <authorList>
            <person name="Sun J.Q."/>
            <person name="Feng J.Y."/>
        </authorList>
    </citation>
    <scope>NUCLEOTIDE SEQUENCE [LARGE SCALE GENOMIC DNA]</scope>
    <source>
        <strain evidence="1 2">HR5S32</strain>
    </source>
</reference>
<dbReference type="RefSeq" id="WP_242152080.1">
    <property type="nucleotide sequence ID" value="NZ_CP093379.1"/>
</dbReference>
<proteinExistence type="predicted"/>